<dbReference type="RefSeq" id="WP_344100163.1">
    <property type="nucleotide sequence ID" value="NZ_BAAANL010000002.1"/>
</dbReference>
<comment type="caution">
    <text evidence="2">The sequence shown here is derived from an EMBL/GenBank/DDBJ whole genome shotgun (WGS) entry which is preliminary data.</text>
</comment>
<accession>A0ABN2N6F4</accession>
<evidence type="ECO:0000256" key="1">
    <source>
        <dbReference type="SAM" id="MobiDB-lite"/>
    </source>
</evidence>
<dbReference type="EMBL" id="BAAANL010000002">
    <property type="protein sequence ID" value="GAA1855064.1"/>
    <property type="molecule type" value="Genomic_DNA"/>
</dbReference>
<sequence length="74" mass="8297">MNHEPSMSHHAIQAVERHVNSARPDAPVVPHQEKGRRAAVVREQAAAALRKVAEKIEPREPARPQCAPRPRDAW</sequence>
<proteinExistence type="predicted"/>
<organism evidence="2 3">
    <name type="scientific">Myceligenerans crystallogenes</name>
    <dbReference type="NCBI Taxonomy" id="316335"/>
    <lineage>
        <taxon>Bacteria</taxon>
        <taxon>Bacillati</taxon>
        <taxon>Actinomycetota</taxon>
        <taxon>Actinomycetes</taxon>
        <taxon>Micrococcales</taxon>
        <taxon>Promicromonosporaceae</taxon>
        <taxon>Myceligenerans</taxon>
    </lineage>
</organism>
<gene>
    <name evidence="2" type="ORF">GCM10009751_09870</name>
</gene>
<keyword evidence="3" id="KW-1185">Reference proteome</keyword>
<evidence type="ECO:0000313" key="3">
    <source>
        <dbReference type="Proteomes" id="UP001501094"/>
    </source>
</evidence>
<name>A0ABN2N6F4_9MICO</name>
<feature type="region of interest" description="Disordered" evidence="1">
    <location>
        <begin position="55"/>
        <end position="74"/>
    </location>
</feature>
<dbReference type="Proteomes" id="UP001501094">
    <property type="component" value="Unassembled WGS sequence"/>
</dbReference>
<evidence type="ECO:0000313" key="2">
    <source>
        <dbReference type="EMBL" id="GAA1855064.1"/>
    </source>
</evidence>
<protein>
    <submittedName>
        <fullName evidence="2">Uncharacterized protein</fullName>
    </submittedName>
</protein>
<reference evidence="2 3" key="1">
    <citation type="journal article" date="2019" name="Int. J. Syst. Evol. Microbiol.">
        <title>The Global Catalogue of Microorganisms (GCM) 10K type strain sequencing project: providing services to taxonomists for standard genome sequencing and annotation.</title>
        <authorList>
            <consortium name="The Broad Institute Genomics Platform"/>
            <consortium name="The Broad Institute Genome Sequencing Center for Infectious Disease"/>
            <person name="Wu L."/>
            <person name="Ma J."/>
        </authorList>
    </citation>
    <scope>NUCLEOTIDE SEQUENCE [LARGE SCALE GENOMIC DNA]</scope>
    <source>
        <strain evidence="2 3">JCM 14326</strain>
    </source>
</reference>